<evidence type="ECO:0000256" key="1">
    <source>
        <dbReference type="ARBA" id="ARBA00023002"/>
    </source>
</evidence>
<dbReference type="AlphaFoldDB" id="A0AAI8XPR6"/>
<dbReference type="Gene3D" id="3.30.9.10">
    <property type="entry name" value="D-Amino Acid Oxidase, subunit A, domain 2"/>
    <property type="match status" value="1"/>
</dbReference>
<dbReference type="SUPFAM" id="SSF51905">
    <property type="entry name" value="FAD/NAD(P)-binding domain"/>
    <property type="match status" value="1"/>
</dbReference>
<reference evidence="4 6" key="1">
    <citation type="journal article" date="2019" name="Emerg. Microbes Infect.">
        <title>Comprehensive subspecies identification of 175 nontuberculous mycobacteria species based on 7547 genomic profiles.</title>
        <authorList>
            <person name="Matsumoto Y."/>
            <person name="Kinjo T."/>
            <person name="Motooka D."/>
            <person name="Nabeya D."/>
            <person name="Jung N."/>
            <person name="Uechi K."/>
            <person name="Horii T."/>
            <person name="Iida T."/>
            <person name="Fujita J."/>
            <person name="Nakamura S."/>
        </authorList>
    </citation>
    <scope>NUCLEOTIDE SEQUENCE [LARGE SCALE GENOMIC DNA]</scope>
    <source>
        <strain evidence="4 6">JCM 12375</strain>
    </source>
</reference>
<dbReference type="EMBL" id="AP022567">
    <property type="protein sequence ID" value="BBX35226.1"/>
    <property type="molecule type" value="Genomic_DNA"/>
</dbReference>
<evidence type="ECO:0000259" key="3">
    <source>
        <dbReference type="Pfam" id="PF01494"/>
    </source>
</evidence>
<feature type="domain" description="FAD-binding" evidence="3">
    <location>
        <begin position="4"/>
        <end position="305"/>
    </location>
</feature>
<accession>A0AAI8XPR6</accession>
<dbReference type="PANTHER" id="PTHR13789">
    <property type="entry name" value="MONOOXYGENASE"/>
    <property type="match status" value="1"/>
</dbReference>
<dbReference type="InterPro" id="IPR002938">
    <property type="entry name" value="FAD-bd"/>
</dbReference>
<dbReference type="InterPro" id="IPR036188">
    <property type="entry name" value="FAD/NAD-bd_sf"/>
</dbReference>
<reference evidence="4" key="2">
    <citation type="submission" date="2020-02" db="EMBL/GenBank/DDBJ databases">
        <authorList>
            <person name="Matsumoto Y."/>
            <person name="Motooka D."/>
            <person name="Nakamura S."/>
        </authorList>
    </citation>
    <scope>NUCLEOTIDE SEQUENCE</scope>
    <source>
        <strain evidence="4">JCM 12375</strain>
    </source>
</reference>
<dbReference type="Pfam" id="PF01494">
    <property type="entry name" value="FAD_binding_3"/>
    <property type="match status" value="1"/>
</dbReference>
<dbReference type="RefSeq" id="WP_036428852.1">
    <property type="nucleotide sequence ID" value="NZ_AP022567.1"/>
</dbReference>
<keyword evidence="2 4" id="KW-0503">Monooxygenase</keyword>
<dbReference type="PANTHER" id="PTHR13789:SF309">
    <property type="entry name" value="PUTATIVE (AFU_ORTHOLOGUE AFUA_6G14510)-RELATED"/>
    <property type="match status" value="1"/>
</dbReference>
<name>A0AAI8XPR6_MYCME</name>
<evidence type="ECO:0000313" key="6">
    <source>
        <dbReference type="Proteomes" id="UP000465622"/>
    </source>
</evidence>
<organism evidence="5 7">
    <name type="scientific">Mycolicibacterium mageritense</name>
    <name type="common">Mycobacterium mageritense</name>
    <dbReference type="NCBI Taxonomy" id="53462"/>
    <lineage>
        <taxon>Bacteria</taxon>
        <taxon>Bacillati</taxon>
        <taxon>Actinomycetota</taxon>
        <taxon>Actinomycetes</taxon>
        <taxon>Mycobacteriales</taxon>
        <taxon>Mycobacteriaceae</taxon>
        <taxon>Mycolicibacterium</taxon>
    </lineage>
</organism>
<dbReference type="EMBL" id="AP027452">
    <property type="protein sequence ID" value="BDY30133.1"/>
    <property type="molecule type" value="Genomic_DNA"/>
</dbReference>
<evidence type="ECO:0000313" key="4">
    <source>
        <dbReference type="EMBL" id="BBX35226.1"/>
    </source>
</evidence>
<protein>
    <submittedName>
        <fullName evidence="5">2-heptyl-3-hydroxy-4(1H)-quinolone synthase AqdB2</fullName>
        <ecNumber evidence="5">1.14.13.182</ecNumber>
    </submittedName>
    <submittedName>
        <fullName evidence="4">Monooxygenase</fullName>
    </submittedName>
</protein>
<sequence>MSNATVIGGGIGGLTAATALARRGWTVRLHERQPEIRAVGAGIYVWDNGLLALESIGAFDEATHGAHIGPAAEARSHCGKTLYRIDINGDGQARCYTLLREVLIRALVNAARDAGVELVTDSVATAVHANGTVDFDDGHTEVADLVVAADGVHSRLRDSLDLAYRRIRMTQGAARLMIPASPDYLSDEDRVKHLEFFQGRRRLLYTPCTPKWVYLALVCDAGDPAIDGSRVNVAQWQHSFPMLSTLLDATADVPIRWDTFEFVQLSTWSRGAVAFLGDAAHAQPPYLGQGGGTAMTNAIALATTVSRPGTEIPDALKGWERRTRPEIERTQRTSYGMRLLNHIPDAVRVPLLSTVGRVPGFSDLHLSTARRQSAATSRWRRTA</sequence>
<evidence type="ECO:0000313" key="7">
    <source>
        <dbReference type="Proteomes" id="UP001241092"/>
    </source>
</evidence>
<proteinExistence type="predicted"/>
<dbReference type="GO" id="GO:0071949">
    <property type="term" value="F:FAD binding"/>
    <property type="evidence" value="ECO:0007669"/>
    <property type="project" value="InterPro"/>
</dbReference>
<dbReference type="Gene3D" id="3.50.50.60">
    <property type="entry name" value="FAD/NAD(P)-binding domain"/>
    <property type="match status" value="1"/>
</dbReference>
<keyword evidence="1 5" id="KW-0560">Oxidoreductase</keyword>
<dbReference type="InterPro" id="IPR050493">
    <property type="entry name" value="FAD-dep_Monooxygenase_BioMet"/>
</dbReference>
<dbReference type="PRINTS" id="PR00420">
    <property type="entry name" value="RNGMNOXGNASE"/>
</dbReference>
<reference evidence="5" key="3">
    <citation type="submission" date="2023-03" db="EMBL/GenBank/DDBJ databases">
        <title>Draft genome sequence of a Mycolicibacterium mageritense strain H4_3_1 isolated from a hybrid biological-inorganic system reactor.</title>
        <authorList>
            <person name="Feng X."/>
            <person name="Kazama D."/>
            <person name="Sato K."/>
            <person name="Kobayashi H."/>
        </authorList>
    </citation>
    <scope>NUCLEOTIDE SEQUENCE</scope>
    <source>
        <strain evidence="5">H4_3_1</strain>
    </source>
</reference>
<evidence type="ECO:0000313" key="5">
    <source>
        <dbReference type="EMBL" id="BDY30133.1"/>
    </source>
</evidence>
<dbReference type="EC" id="1.14.13.182" evidence="5"/>
<dbReference type="Proteomes" id="UP001241092">
    <property type="component" value="Chromosome"/>
</dbReference>
<dbReference type="Proteomes" id="UP000465622">
    <property type="component" value="Chromosome"/>
</dbReference>
<keyword evidence="6" id="KW-1185">Reference proteome</keyword>
<dbReference type="GO" id="GO:0102164">
    <property type="term" value="F:2-heptyl-3-hydroxy-4(1H)-quinolone synthase activity"/>
    <property type="evidence" value="ECO:0007669"/>
    <property type="project" value="UniProtKB-EC"/>
</dbReference>
<evidence type="ECO:0000256" key="2">
    <source>
        <dbReference type="ARBA" id="ARBA00023033"/>
    </source>
</evidence>
<gene>
    <name evidence="5" type="primary">aqdB2</name>
    <name evidence="5" type="ORF">hbim_04076</name>
    <name evidence="4" type="ORF">MMAGJ_45080</name>
</gene>